<dbReference type="EMBL" id="BAABIE010000003">
    <property type="protein sequence ID" value="GAA4742568.1"/>
    <property type="molecule type" value="Genomic_DNA"/>
</dbReference>
<accession>A0ABP8YZ29</accession>
<gene>
    <name evidence="1" type="ORF">GCM10023217_08790</name>
</gene>
<protein>
    <submittedName>
        <fullName evidence="1">Uncharacterized protein</fullName>
    </submittedName>
</protein>
<comment type="caution">
    <text evidence="1">The sequence shown here is derived from an EMBL/GenBank/DDBJ whole genome shotgun (WGS) entry which is preliminary data.</text>
</comment>
<dbReference type="Proteomes" id="UP001500822">
    <property type="component" value="Unassembled WGS sequence"/>
</dbReference>
<name>A0ABP8YZ29_9ACTN</name>
<organism evidence="1 2">
    <name type="scientific">Gordonia alkaliphila</name>
    <dbReference type="NCBI Taxonomy" id="1053547"/>
    <lineage>
        <taxon>Bacteria</taxon>
        <taxon>Bacillati</taxon>
        <taxon>Actinomycetota</taxon>
        <taxon>Actinomycetes</taxon>
        <taxon>Mycobacteriales</taxon>
        <taxon>Gordoniaceae</taxon>
        <taxon>Gordonia</taxon>
    </lineage>
</organism>
<sequence>MAMTMRRRSSGIIGVLVLIWLVIGVVAAVQRDYFKESDATCATAGTIALTIVSGPLNYAGVNPKVDDCNVQIPQPSE</sequence>
<keyword evidence="2" id="KW-1185">Reference proteome</keyword>
<evidence type="ECO:0000313" key="2">
    <source>
        <dbReference type="Proteomes" id="UP001500822"/>
    </source>
</evidence>
<evidence type="ECO:0000313" key="1">
    <source>
        <dbReference type="EMBL" id="GAA4742568.1"/>
    </source>
</evidence>
<reference evidence="2" key="1">
    <citation type="journal article" date="2019" name="Int. J. Syst. Evol. Microbiol.">
        <title>The Global Catalogue of Microorganisms (GCM) 10K type strain sequencing project: providing services to taxonomists for standard genome sequencing and annotation.</title>
        <authorList>
            <consortium name="The Broad Institute Genomics Platform"/>
            <consortium name="The Broad Institute Genome Sequencing Center for Infectious Disease"/>
            <person name="Wu L."/>
            <person name="Ma J."/>
        </authorList>
    </citation>
    <scope>NUCLEOTIDE SEQUENCE [LARGE SCALE GENOMIC DNA]</scope>
    <source>
        <strain evidence="2">JCM 18077</strain>
    </source>
</reference>
<proteinExistence type="predicted"/>